<accession>A0A4Y2M407</accession>
<dbReference type="EMBL" id="BGPR01006779">
    <property type="protein sequence ID" value="GBN21798.1"/>
    <property type="molecule type" value="Genomic_DNA"/>
</dbReference>
<reference evidence="1 2" key="1">
    <citation type="journal article" date="2019" name="Sci. Rep.">
        <title>Orb-weaving spider Araneus ventricosus genome elucidates the spidroin gene catalogue.</title>
        <authorList>
            <person name="Kono N."/>
            <person name="Nakamura H."/>
            <person name="Ohtoshi R."/>
            <person name="Moran D.A.P."/>
            <person name="Shinohara A."/>
            <person name="Yoshida Y."/>
            <person name="Fujiwara M."/>
            <person name="Mori M."/>
            <person name="Tomita M."/>
            <person name="Arakawa K."/>
        </authorList>
    </citation>
    <scope>NUCLEOTIDE SEQUENCE [LARGE SCALE GENOMIC DNA]</scope>
</reference>
<keyword evidence="2" id="KW-1185">Reference proteome</keyword>
<name>A0A4Y2M407_ARAVE</name>
<gene>
    <name evidence="1" type="ORF">AVEN_134253_1</name>
</gene>
<protein>
    <submittedName>
        <fullName evidence="1">Uncharacterized protein</fullName>
    </submittedName>
</protein>
<organism evidence="1 2">
    <name type="scientific">Araneus ventricosus</name>
    <name type="common">Orbweaver spider</name>
    <name type="synonym">Epeira ventricosa</name>
    <dbReference type="NCBI Taxonomy" id="182803"/>
    <lineage>
        <taxon>Eukaryota</taxon>
        <taxon>Metazoa</taxon>
        <taxon>Ecdysozoa</taxon>
        <taxon>Arthropoda</taxon>
        <taxon>Chelicerata</taxon>
        <taxon>Arachnida</taxon>
        <taxon>Araneae</taxon>
        <taxon>Araneomorphae</taxon>
        <taxon>Entelegynae</taxon>
        <taxon>Araneoidea</taxon>
        <taxon>Araneidae</taxon>
        <taxon>Araneus</taxon>
    </lineage>
</organism>
<comment type="caution">
    <text evidence="1">The sequence shown here is derived from an EMBL/GenBank/DDBJ whole genome shotgun (WGS) entry which is preliminary data.</text>
</comment>
<evidence type="ECO:0000313" key="2">
    <source>
        <dbReference type="Proteomes" id="UP000499080"/>
    </source>
</evidence>
<sequence>MGPLAQGCICKASSYFIYFTALKSSESSNRKIQLCHNRFFFTRGKTYYIDSEISLKAVPDVENVSPDVKVTCPKEMEIPNIVEILTFDNTDRGIINAIIDLNILAYLFKNSVGLQDMH</sequence>
<evidence type="ECO:0000313" key="1">
    <source>
        <dbReference type="EMBL" id="GBN21798.1"/>
    </source>
</evidence>
<proteinExistence type="predicted"/>
<dbReference type="Proteomes" id="UP000499080">
    <property type="component" value="Unassembled WGS sequence"/>
</dbReference>
<dbReference type="AlphaFoldDB" id="A0A4Y2M407"/>